<sequence>MVTTPNQRDARRPVLRRARVTGALLLVALLAGLAGTQAAAQEKGAASGAAPAGEQASAGVVIGQEPALSALRESLRYVEAGVPFRLGGKTTVDEYLRLQGSDPRAAASAGVDASGLVVNALRAAVPGVRFFAGPPDQGRTAEYVTSAMLRRYNSTEVSIEEARPGDLLFFKSPSTGQVTGVGIVHVVMPGVVRVVVASASQGRVVETGIRIGGAYWASQVDAVARLVLPPGVTAAAAESR</sequence>
<reference evidence="7 8" key="1">
    <citation type="journal article" date="2024" name="Front. Microbiol.">
        <title>Novel thermophilic genera Geochorda gen. nov. and Carboxydochorda gen. nov. from the deep terrestrial subsurface reveal the ecophysiological diversity in the class Limnochordia.</title>
        <authorList>
            <person name="Karnachuk O.V."/>
            <person name="Lukina A.P."/>
            <person name="Avakyan M.R."/>
            <person name="Kadnikov V.V."/>
            <person name="Begmatov S."/>
            <person name="Beletsky A.V."/>
            <person name="Vlasova K.G."/>
            <person name="Novikov A.A."/>
            <person name="Shcherbakova V.A."/>
            <person name="Mardanov A.V."/>
            <person name="Ravin N.V."/>
        </authorList>
    </citation>
    <scope>NUCLEOTIDE SEQUENCE [LARGE SCALE GENOMIC DNA]</scope>
    <source>
        <strain evidence="7 8">L945</strain>
    </source>
</reference>
<dbReference type="Pfam" id="PF00877">
    <property type="entry name" value="NLPC_P60"/>
    <property type="match status" value="1"/>
</dbReference>
<organism evidence="7 8">
    <name type="scientific">Carboxydichorda subterranea</name>
    <dbReference type="NCBI Taxonomy" id="3109565"/>
    <lineage>
        <taxon>Bacteria</taxon>
        <taxon>Bacillati</taxon>
        <taxon>Bacillota</taxon>
        <taxon>Limnochordia</taxon>
        <taxon>Limnochordales</taxon>
        <taxon>Geochordaceae</taxon>
        <taxon>Carboxydichorda</taxon>
    </lineage>
</organism>
<feature type="chain" id="PRO_5045152148" evidence="5">
    <location>
        <begin position="41"/>
        <end position="240"/>
    </location>
</feature>
<evidence type="ECO:0000256" key="4">
    <source>
        <dbReference type="ARBA" id="ARBA00022807"/>
    </source>
</evidence>
<keyword evidence="2" id="KW-0645">Protease</keyword>
<dbReference type="Gene3D" id="3.90.1720.10">
    <property type="entry name" value="endopeptidase domain like (from Nostoc punctiforme)"/>
    <property type="match status" value="1"/>
</dbReference>
<keyword evidence="8" id="KW-1185">Reference proteome</keyword>
<dbReference type="EMBL" id="CP141615">
    <property type="protein sequence ID" value="WRP16728.1"/>
    <property type="molecule type" value="Genomic_DNA"/>
</dbReference>
<accession>A0ABZ1BVV7</accession>
<evidence type="ECO:0000256" key="5">
    <source>
        <dbReference type="SAM" id="SignalP"/>
    </source>
</evidence>
<evidence type="ECO:0000313" key="7">
    <source>
        <dbReference type="EMBL" id="WRP16728.1"/>
    </source>
</evidence>
<dbReference type="Proteomes" id="UP001332192">
    <property type="component" value="Chromosome"/>
</dbReference>
<name>A0ABZ1BVV7_9FIRM</name>
<evidence type="ECO:0000256" key="3">
    <source>
        <dbReference type="ARBA" id="ARBA00022801"/>
    </source>
</evidence>
<gene>
    <name evidence="7" type="ORF">U7230_11630</name>
</gene>
<dbReference type="InterPro" id="IPR000064">
    <property type="entry name" value="NLP_P60_dom"/>
</dbReference>
<evidence type="ECO:0000313" key="8">
    <source>
        <dbReference type="Proteomes" id="UP001332192"/>
    </source>
</evidence>
<feature type="domain" description="NlpC/P60" evidence="6">
    <location>
        <begin position="64"/>
        <end position="227"/>
    </location>
</feature>
<dbReference type="RefSeq" id="WP_324716000.1">
    <property type="nucleotide sequence ID" value="NZ_CP141615.1"/>
</dbReference>
<keyword evidence="5" id="KW-0732">Signal</keyword>
<keyword evidence="3" id="KW-0378">Hydrolase</keyword>
<comment type="similarity">
    <text evidence="1">Belongs to the peptidase C40 family.</text>
</comment>
<dbReference type="PROSITE" id="PS51935">
    <property type="entry name" value="NLPC_P60"/>
    <property type="match status" value="1"/>
</dbReference>
<dbReference type="SUPFAM" id="SSF54001">
    <property type="entry name" value="Cysteine proteinases"/>
    <property type="match status" value="1"/>
</dbReference>
<dbReference type="InterPro" id="IPR038765">
    <property type="entry name" value="Papain-like_cys_pep_sf"/>
</dbReference>
<evidence type="ECO:0000259" key="6">
    <source>
        <dbReference type="PROSITE" id="PS51935"/>
    </source>
</evidence>
<evidence type="ECO:0000256" key="2">
    <source>
        <dbReference type="ARBA" id="ARBA00022670"/>
    </source>
</evidence>
<feature type="signal peptide" evidence="5">
    <location>
        <begin position="1"/>
        <end position="40"/>
    </location>
</feature>
<protein>
    <submittedName>
        <fullName evidence="7">NlpC/P60 family protein</fullName>
    </submittedName>
</protein>
<evidence type="ECO:0000256" key="1">
    <source>
        <dbReference type="ARBA" id="ARBA00007074"/>
    </source>
</evidence>
<proteinExistence type="inferred from homology"/>
<keyword evidence="4" id="KW-0788">Thiol protease</keyword>